<dbReference type="EMBL" id="KN819482">
    <property type="protein sequence ID" value="KIJ09267.1"/>
    <property type="molecule type" value="Genomic_DNA"/>
</dbReference>
<proteinExistence type="predicted"/>
<evidence type="ECO:0000313" key="2">
    <source>
        <dbReference type="EMBL" id="KIJ09267.1"/>
    </source>
</evidence>
<protein>
    <submittedName>
        <fullName evidence="2">Uncharacterized protein</fullName>
    </submittedName>
</protein>
<accession>A0A0C9TN66</accession>
<feature type="region of interest" description="Disordered" evidence="1">
    <location>
        <begin position="85"/>
        <end position="135"/>
    </location>
</feature>
<reference evidence="3" key="2">
    <citation type="submission" date="2015-01" db="EMBL/GenBank/DDBJ databases">
        <title>Evolutionary Origins and Diversification of the Mycorrhizal Mutualists.</title>
        <authorList>
            <consortium name="DOE Joint Genome Institute"/>
            <consortium name="Mycorrhizal Genomics Consortium"/>
            <person name="Kohler A."/>
            <person name="Kuo A."/>
            <person name="Nagy L.G."/>
            <person name="Floudas D."/>
            <person name="Copeland A."/>
            <person name="Barry K.W."/>
            <person name="Cichocki N."/>
            <person name="Veneault-Fourrey C."/>
            <person name="LaButti K."/>
            <person name="Lindquist E.A."/>
            <person name="Lipzen A."/>
            <person name="Lundell T."/>
            <person name="Morin E."/>
            <person name="Murat C."/>
            <person name="Riley R."/>
            <person name="Ohm R."/>
            <person name="Sun H."/>
            <person name="Tunlid A."/>
            <person name="Henrissat B."/>
            <person name="Grigoriev I.V."/>
            <person name="Hibbett D.S."/>
            <person name="Martin F."/>
        </authorList>
    </citation>
    <scope>NUCLEOTIDE SEQUENCE [LARGE SCALE GENOMIC DNA]</scope>
    <source>
        <strain evidence="3">ATCC 200175</strain>
    </source>
</reference>
<organism evidence="2 3">
    <name type="scientific">Paxillus involutus ATCC 200175</name>
    <dbReference type="NCBI Taxonomy" id="664439"/>
    <lineage>
        <taxon>Eukaryota</taxon>
        <taxon>Fungi</taxon>
        <taxon>Dikarya</taxon>
        <taxon>Basidiomycota</taxon>
        <taxon>Agaricomycotina</taxon>
        <taxon>Agaricomycetes</taxon>
        <taxon>Agaricomycetidae</taxon>
        <taxon>Boletales</taxon>
        <taxon>Paxilineae</taxon>
        <taxon>Paxillaceae</taxon>
        <taxon>Paxillus</taxon>
    </lineage>
</organism>
<gene>
    <name evidence="2" type="ORF">PAXINDRAFT_17634</name>
</gene>
<evidence type="ECO:0000313" key="3">
    <source>
        <dbReference type="Proteomes" id="UP000053647"/>
    </source>
</evidence>
<name>A0A0C9TN66_PAXIN</name>
<evidence type="ECO:0000256" key="1">
    <source>
        <dbReference type="SAM" id="MobiDB-lite"/>
    </source>
</evidence>
<dbReference type="AlphaFoldDB" id="A0A0C9TN66"/>
<sequence>MEAPHHTLKEDLIAWQRKQVVNDGLDDDFFGPQLILTDPILTRIINLSHHSKLPDISALKAQTNWVFAQEYGNAILALAHKHFPPKPNPVPPTTHATSGSAIPSTSSGQPTGGLPASSGTVATATAKKPRKPTQCSKCKGLGHNMANRLCPLWTPKQPT</sequence>
<keyword evidence="3" id="KW-1185">Reference proteome</keyword>
<dbReference type="HOGENOM" id="CLU_1661339_0_0_1"/>
<reference evidence="2 3" key="1">
    <citation type="submission" date="2014-06" db="EMBL/GenBank/DDBJ databases">
        <authorList>
            <consortium name="DOE Joint Genome Institute"/>
            <person name="Kuo A."/>
            <person name="Kohler A."/>
            <person name="Nagy L.G."/>
            <person name="Floudas D."/>
            <person name="Copeland A."/>
            <person name="Barry K.W."/>
            <person name="Cichocki N."/>
            <person name="Veneault-Fourrey C."/>
            <person name="LaButti K."/>
            <person name="Lindquist E.A."/>
            <person name="Lipzen A."/>
            <person name="Lundell T."/>
            <person name="Morin E."/>
            <person name="Murat C."/>
            <person name="Sun H."/>
            <person name="Tunlid A."/>
            <person name="Henrissat B."/>
            <person name="Grigoriev I.V."/>
            <person name="Hibbett D.S."/>
            <person name="Martin F."/>
            <person name="Nordberg H.P."/>
            <person name="Cantor M.N."/>
            <person name="Hua S.X."/>
        </authorList>
    </citation>
    <scope>NUCLEOTIDE SEQUENCE [LARGE SCALE GENOMIC DNA]</scope>
    <source>
        <strain evidence="2 3">ATCC 200175</strain>
    </source>
</reference>
<dbReference type="Proteomes" id="UP000053647">
    <property type="component" value="Unassembled WGS sequence"/>
</dbReference>
<feature type="compositionally biased region" description="Polar residues" evidence="1">
    <location>
        <begin position="94"/>
        <end position="109"/>
    </location>
</feature>
<dbReference type="OrthoDB" id="2803597at2759"/>